<dbReference type="GO" id="GO:0005829">
    <property type="term" value="C:cytosol"/>
    <property type="evidence" value="ECO:0007669"/>
    <property type="project" value="TreeGrafter"/>
</dbReference>
<dbReference type="FunFam" id="1.10.510.10:FF:000351">
    <property type="entry name" value="PAS domain-containing serine/threonine-protein kinase"/>
    <property type="match status" value="1"/>
</dbReference>
<dbReference type="Gene3D" id="1.10.510.10">
    <property type="entry name" value="Transferase(Phosphotransferase) domain 1"/>
    <property type="match status" value="1"/>
</dbReference>
<dbReference type="Proteomes" id="UP000821866">
    <property type="component" value="Unassembled WGS sequence"/>
</dbReference>
<feature type="domain" description="Protein kinase" evidence="5">
    <location>
        <begin position="901"/>
        <end position="1122"/>
    </location>
</feature>
<dbReference type="PROSITE" id="PS00107">
    <property type="entry name" value="PROTEIN_KINASE_ATP"/>
    <property type="match status" value="1"/>
</dbReference>
<dbReference type="GO" id="GO:0045719">
    <property type="term" value="P:negative regulation of glycogen biosynthetic process"/>
    <property type="evidence" value="ECO:0007669"/>
    <property type="project" value="TreeGrafter"/>
</dbReference>
<evidence type="ECO:0000313" key="6">
    <source>
        <dbReference type="EMBL" id="KAH8025920.1"/>
    </source>
</evidence>
<dbReference type="SUPFAM" id="SSF56112">
    <property type="entry name" value="Protein kinase-like (PK-like)"/>
    <property type="match status" value="1"/>
</dbReference>
<dbReference type="AlphaFoldDB" id="A0A9J6DW19"/>
<feature type="compositionally biased region" description="Low complexity" evidence="4">
    <location>
        <begin position="676"/>
        <end position="685"/>
    </location>
</feature>
<dbReference type="InterPro" id="IPR000014">
    <property type="entry name" value="PAS"/>
</dbReference>
<dbReference type="PANTHER" id="PTHR24346:SF51">
    <property type="entry name" value="PAS DOMAIN-CONTAINING SERINE_THREONINE-PROTEIN KINASE"/>
    <property type="match status" value="1"/>
</dbReference>
<feature type="binding site" evidence="3">
    <location>
        <position position="934"/>
    </location>
    <ligand>
        <name>ATP</name>
        <dbReference type="ChEBI" id="CHEBI:30616"/>
    </ligand>
</feature>
<dbReference type="InterPro" id="IPR000719">
    <property type="entry name" value="Prot_kinase_dom"/>
</dbReference>
<feature type="compositionally biased region" description="Polar residues" evidence="4">
    <location>
        <begin position="851"/>
        <end position="865"/>
    </location>
</feature>
<feature type="region of interest" description="Disordered" evidence="4">
    <location>
        <begin position="843"/>
        <end position="889"/>
    </location>
</feature>
<keyword evidence="2 3" id="KW-0067">ATP-binding</keyword>
<accession>A0A9J6DW19</accession>
<evidence type="ECO:0000256" key="4">
    <source>
        <dbReference type="SAM" id="MobiDB-lite"/>
    </source>
</evidence>
<dbReference type="PROSITE" id="PS00108">
    <property type="entry name" value="PROTEIN_KINASE_ST"/>
    <property type="match status" value="1"/>
</dbReference>
<dbReference type="Pfam" id="PF00069">
    <property type="entry name" value="Pkinase"/>
    <property type="match status" value="1"/>
</dbReference>
<dbReference type="InterPro" id="IPR008271">
    <property type="entry name" value="Ser/Thr_kinase_AS"/>
</dbReference>
<feature type="region of interest" description="Disordered" evidence="4">
    <location>
        <begin position="605"/>
        <end position="647"/>
    </location>
</feature>
<dbReference type="InterPro" id="IPR011009">
    <property type="entry name" value="Kinase-like_dom_sf"/>
</dbReference>
<feature type="compositionally biased region" description="Low complexity" evidence="4">
    <location>
        <begin position="727"/>
        <end position="743"/>
    </location>
</feature>
<feature type="region of interest" description="Disordered" evidence="4">
    <location>
        <begin position="671"/>
        <end position="773"/>
    </location>
</feature>
<name>A0A9J6DW19_RHIMP</name>
<dbReference type="FunFam" id="3.30.450.20:FF:000059">
    <property type="entry name" value="PAS domain containing serine/threonine kinase"/>
    <property type="match status" value="1"/>
</dbReference>
<dbReference type="SUPFAM" id="SSF55785">
    <property type="entry name" value="PYP-like sensor domain (PAS domain)"/>
    <property type="match status" value="1"/>
</dbReference>
<dbReference type="PANTHER" id="PTHR24346">
    <property type="entry name" value="MAP/MICROTUBULE AFFINITY-REGULATING KINASE"/>
    <property type="match status" value="1"/>
</dbReference>
<feature type="compositionally biased region" description="Polar residues" evidence="4">
    <location>
        <begin position="615"/>
        <end position="635"/>
    </location>
</feature>
<dbReference type="SMART" id="SM00220">
    <property type="entry name" value="S_TKc"/>
    <property type="match status" value="1"/>
</dbReference>
<dbReference type="PROSITE" id="PS50011">
    <property type="entry name" value="PROTEIN_KINASE_DOM"/>
    <property type="match status" value="1"/>
</dbReference>
<dbReference type="GO" id="GO:0005634">
    <property type="term" value="C:nucleus"/>
    <property type="evidence" value="ECO:0007669"/>
    <property type="project" value="TreeGrafter"/>
</dbReference>
<protein>
    <recommendedName>
        <fullName evidence="5">Protein kinase domain-containing protein</fullName>
    </recommendedName>
</protein>
<evidence type="ECO:0000313" key="7">
    <source>
        <dbReference type="Proteomes" id="UP000821866"/>
    </source>
</evidence>
<dbReference type="Pfam" id="PF13426">
    <property type="entry name" value="PAS_9"/>
    <property type="match status" value="3"/>
</dbReference>
<dbReference type="Gene3D" id="3.30.450.20">
    <property type="entry name" value="PAS domain"/>
    <property type="match status" value="1"/>
</dbReference>
<reference evidence="6" key="2">
    <citation type="submission" date="2021-09" db="EMBL/GenBank/DDBJ databases">
        <authorList>
            <person name="Jia N."/>
            <person name="Wang J."/>
            <person name="Shi W."/>
            <person name="Du L."/>
            <person name="Sun Y."/>
            <person name="Zhan W."/>
            <person name="Jiang J."/>
            <person name="Wang Q."/>
            <person name="Zhang B."/>
            <person name="Ji P."/>
            <person name="Sakyi L.B."/>
            <person name="Cui X."/>
            <person name="Yuan T."/>
            <person name="Jiang B."/>
            <person name="Yang W."/>
            <person name="Lam T.T.-Y."/>
            <person name="Chang Q."/>
            <person name="Ding S."/>
            <person name="Wang X."/>
            <person name="Zhu J."/>
            <person name="Ruan X."/>
            <person name="Zhao L."/>
            <person name="Wei J."/>
            <person name="Que T."/>
            <person name="Du C."/>
            <person name="Cheng J."/>
            <person name="Dai P."/>
            <person name="Han X."/>
            <person name="Huang E."/>
            <person name="Gao Y."/>
            <person name="Liu J."/>
            <person name="Shao H."/>
            <person name="Ye R."/>
            <person name="Li L."/>
            <person name="Wei W."/>
            <person name="Wang X."/>
            <person name="Wang C."/>
            <person name="Huo Q."/>
            <person name="Li W."/>
            <person name="Guo W."/>
            <person name="Chen H."/>
            <person name="Chen S."/>
            <person name="Zhou L."/>
            <person name="Zhou L."/>
            <person name="Ni X."/>
            <person name="Tian J."/>
            <person name="Zhou Y."/>
            <person name="Sheng Y."/>
            <person name="Liu T."/>
            <person name="Pan Y."/>
            <person name="Xia L."/>
            <person name="Li J."/>
            <person name="Zhao F."/>
            <person name="Cao W."/>
        </authorList>
    </citation>
    <scope>NUCLEOTIDE SEQUENCE</scope>
    <source>
        <strain evidence="6">Rmic-2018</strain>
        <tissue evidence="6">Larvae</tissue>
    </source>
</reference>
<feature type="compositionally biased region" description="Basic and acidic residues" evidence="4">
    <location>
        <begin position="866"/>
        <end position="887"/>
    </location>
</feature>
<dbReference type="Gene3D" id="3.30.200.20">
    <property type="entry name" value="Phosphorylase Kinase, domain 1"/>
    <property type="match status" value="1"/>
</dbReference>
<evidence type="ECO:0000256" key="1">
    <source>
        <dbReference type="ARBA" id="ARBA00022741"/>
    </source>
</evidence>
<dbReference type="GO" id="GO:0005524">
    <property type="term" value="F:ATP binding"/>
    <property type="evidence" value="ECO:0007669"/>
    <property type="project" value="UniProtKB-UniRule"/>
</dbReference>
<keyword evidence="7" id="KW-1185">Reference proteome</keyword>
<feature type="region of interest" description="Disordered" evidence="4">
    <location>
        <begin position="525"/>
        <end position="569"/>
    </location>
</feature>
<sequence length="1244" mass="133925">MRAAAARFRTPGVLRFRVDSVFFLILFLARSLFSFDASYYAELSARLEAVGSSLGRCNGECSGGKPSSYSALALLIRARTGPSSTLVACLPSSRPVPSSRPDFRAASSPRRASEVKRFFEGVWSSRADDAPLRRSISLSCLRERRLGGADGENDRCSLSKLRGTALCAFSFGSWGSGSGAGGVSGPPELQPSHGGSTNLLSGSWVFYSGGAPSSPVASLLQPGKAVVTVDASTTQILTANKAACALLGVLSTQVSSRRLSEFLAMKKGQYALTEADVDAAGEVVVIAGKVMDLIDSDGKVVPVSVWVRKLDSDSEPRCLVVMEPVQRTTAVVTFDSAKGQILTADKSLAALCGYSDGAELEGTLITDIIPSLLLPTCEDGVVKLVRKQQATGRTRDGSTFPLSILLEPVSPDDQGDSSVCNSQAGTTAVDSSPVAPVASVYRGVVWVFANISGMITVLPDGSIHSCNTNFSLMLFGYTQNQLQGKHITVVIPTFYDDFEYLDTDSVPLPPLDDDEEDSRACAFLDERPDSDTTELCRPLNPLGKPFSPRGGGQRRSHGGSRSSSVAGDDLPLRLQDLSMTGSVIGSISGRSLGVFQRSTSAAEPLAPVLGPSGEGQASSAYGDLNGNNVASSSVDSPRRIPGSRLKSSLSADVLGSPLLRGEGDVSVLTSAAKSNQQQQPPQQQQRFGATVEDESSLTTTRSLKDLAEEEEEAENDLLPLGETKMPTSDSFHSTSTMTSSTMHSSEENTQEASFRRHDSHPSTASGADGEEAANERAFQAELKTFRSCDSLLSIAEGSYTGLGRHRDGSHIAIVYQIRRVDLEEGSSIYCLWVSRDLEVDSCPPQYPTPSSPLRSLTLGSVSSDTEASREDISDHMEHKGSAQHEETAESEYTSGLYAEHYTTLQQIGKGAYGCVKMAYRNSDRLLVITKFIRKSKVYEESWVHDQMMGRVVPLEVSLLTTLSHPNIVRVLDVFENSSHFQMVVSALSYLHGLHILHRDVKDENIIINEHFNVKLIDFGSAAFMAPDRHFTTFCGTVEYCSPEVLQGNPYAGPELEMWALGVTLYTLIFGENPFFDVEETIAAMLKPPYATSRDLWELISRLLHPEPRQRCTLAEAERHPWTTQPVCPESYRFEDVVHATPEEINPSKYFHQDSPIYFSCSLYDLSKSDGPSSRHRSLSCASSVTGHAHSRCSSTHEQATASAAAPTPSVISLAGPCETAGSVIASETAAYSTEDISRGLEACS</sequence>
<dbReference type="InterPro" id="IPR035965">
    <property type="entry name" value="PAS-like_dom_sf"/>
</dbReference>
<reference evidence="6" key="1">
    <citation type="journal article" date="2020" name="Cell">
        <title>Large-Scale Comparative Analyses of Tick Genomes Elucidate Their Genetic Diversity and Vector Capacities.</title>
        <authorList>
            <consortium name="Tick Genome and Microbiome Consortium (TIGMIC)"/>
            <person name="Jia N."/>
            <person name="Wang J."/>
            <person name="Shi W."/>
            <person name="Du L."/>
            <person name="Sun Y."/>
            <person name="Zhan W."/>
            <person name="Jiang J.F."/>
            <person name="Wang Q."/>
            <person name="Zhang B."/>
            <person name="Ji P."/>
            <person name="Bell-Sakyi L."/>
            <person name="Cui X.M."/>
            <person name="Yuan T.T."/>
            <person name="Jiang B.G."/>
            <person name="Yang W.F."/>
            <person name="Lam T.T."/>
            <person name="Chang Q.C."/>
            <person name="Ding S.J."/>
            <person name="Wang X.J."/>
            <person name="Zhu J.G."/>
            <person name="Ruan X.D."/>
            <person name="Zhao L."/>
            <person name="Wei J.T."/>
            <person name="Ye R.Z."/>
            <person name="Que T.C."/>
            <person name="Du C.H."/>
            <person name="Zhou Y.H."/>
            <person name="Cheng J.X."/>
            <person name="Dai P.F."/>
            <person name="Guo W.B."/>
            <person name="Han X.H."/>
            <person name="Huang E.J."/>
            <person name="Li L.F."/>
            <person name="Wei W."/>
            <person name="Gao Y.C."/>
            <person name="Liu J.Z."/>
            <person name="Shao H.Z."/>
            <person name="Wang X."/>
            <person name="Wang C.C."/>
            <person name="Yang T.C."/>
            <person name="Huo Q.B."/>
            <person name="Li W."/>
            <person name="Chen H.Y."/>
            <person name="Chen S.E."/>
            <person name="Zhou L.G."/>
            <person name="Ni X.B."/>
            <person name="Tian J.H."/>
            <person name="Sheng Y."/>
            <person name="Liu T."/>
            <person name="Pan Y.S."/>
            <person name="Xia L.Y."/>
            <person name="Li J."/>
            <person name="Zhao F."/>
            <person name="Cao W.C."/>
        </authorList>
    </citation>
    <scope>NUCLEOTIDE SEQUENCE</scope>
    <source>
        <strain evidence="6">Rmic-2018</strain>
    </source>
</reference>
<dbReference type="InterPro" id="IPR017441">
    <property type="entry name" value="Protein_kinase_ATP_BS"/>
</dbReference>
<dbReference type="VEuPathDB" id="VectorBase:LOC119170489"/>
<evidence type="ECO:0000259" key="5">
    <source>
        <dbReference type="PROSITE" id="PS50011"/>
    </source>
</evidence>
<comment type="caution">
    <text evidence="6">The sequence shown here is derived from an EMBL/GenBank/DDBJ whole genome shotgun (WGS) entry which is preliminary data.</text>
</comment>
<dbReference type="EMBL" id="JABSTU010000007">
    <property type="protein sequence ID" value="KAH8025920.1"/>
    <property type="molecule type" value="Genomic_DNA"/>
</dbReference>
<dbReference type="GO" id="GO:0004674">
    <property type="term" value="F:protein serine/threonine kinase activity"/>
    <property type="evidence" value="ECO:0007669"/>
    <property type="project" value="TreeGrafter"/>
</dbReference>
<keyword evidence="1 3" id="KW-0547">Nucleotide-binding</keyword>
<organism evidence="6 7">
    <name type="scientific">Rhipicephalus microplus</name>
    <name type="common">Cattle tick</name>
    <name type="synonym">Boophilus microplus</name>
    <dbReference type="NCBI Taxonomy" id="6941"/>
    <lineage>
        <taxon>Eukaryota</taxon>
        <taxon>Metazoa</taxon>
        <taxon>Ecdysozoa</taxon>
        <taxon>Arthropoda</taxon>
        <taxon>Chelicerata</taxon>
        <taxon>Arachnida</taxon>
        <taxon>Acari</taxon>
        <taxon>Parasitiformes</taxon>
        <taxon>Ixodida</taxon>
        <taxon>Ixodoidea</taxon>
        <taxon>Ixodidae</taxon>
        <taxon>Rhipicephalinae</taxon>
        <taxon>Rhipicephalus</taxon>
        <taxon>Boophilus</taxon>
    </lineage>
</organism>
<dbReference type="GO" id="GO:0035556">
    <property type="term" value="P:intracellular signal transduction"/>
    <property type="evidence" value="ECO:0007669"/>
    <property type="project" value="TreeGrafter"/>
</dbReference>
<evidence type="ECO:0000256" key="3">
    <source>
        <dbReference type="PROSITE-ProRule" id="PRU10141"/>
    </source>
</evidence>
<proteinExistence type="predicted"/>
<evidence type="ECO:0000256" key="2">
    <source>
        <dbReference type="ARBA" id="ARBA00022840"/>
    </source>
</evidence>
<gene>
    <name evidence="6" type="ORF">HPB51_014115</name>
</gene>